<reference evidence="1 2" key="1">
    <citation type="journal article" date="2017" name="Curr. Biol.">
        <title>The Evolution of Venom by Co-option of Single-Copy Genes.</title>
        <authorList>
            <person name="Martinson E.O."/>
            <person name="Mrinalini"/>
            <person name="Kelkar Y.D."/>
            <person name="Chang C.H."/>
            <person name="Werren J.H."/>
        </authorList>
    </citation>
    <scope>NUCLEOTIDE SEQUENCE [LARGE SCALE GENOMIC DNA]</scope>
    <source>
        <strain evidence="1 2">Alberta</strain>
        <tissue evidence="1">Whole body</tissue>
    </source>
</reference>
<evidence type="ECO:0000313" key="2">
    <source>
        <dbReference type="Proteomes" id="UP000215335"/>
    </source>
</evidence>
<keyword evidence="2" id="KW-1185">Reference proteome</keyword>
<dbReference type="EMBL" id="NNAY01000004">
    <property type="protein sequence ID" value="OXU32219.1"/>
    <property type="molecule type" value="Genomic_DNA"/>
</dbReference>
<protein>
    <submittedName>
        <fullName evidence="1">Uncharacterized protein</fullName>
    </submittedName>
</protein>
<organism evidence="1 2">
    <name type="scientific">Trichomalopsis sarcophagae</name>
    <dbReference type="NCBI Taxonomy" id="543379"/>
    <lineage>
        <taxon>Eukaryota</taxon>
        <taxon>Metazoa</taxon>
        <taxon>Ecdysozoa</taxon>
        <taxon>Arthropoda</taxon>
        <taxon>Hexapoda</taxon>
        <taxon>Insecta</taxon>
        <taxon>Pterygota</taxon>
        <taxon>Neoptera</taxon>
        <taxon>Endopterygota</taxon>
        <taxon>Hymenoptera</taxon>
        <taxon>Apocrita</taxon>
        <taxon>Proctotrupomorpha</taxon>
        <taxon>Chalcidoidea</taxon>
        <taxon>Pteromalidae</taxon>
        <taxon>Pteromalinae</taxon>
        <taxon>Trichomalopsis</taxon>
    </lineage>
</organism>
<accession>A0A232FNX1</accession>
<name>A0A232FNX1_9HYME</name>
<evidence type="ECO:0000313" key="1">
    <source>
        <dbReference type="EMBL" id="OXU32219.1"/>
    </source>
</evidence>
<sequence>MIIESVTCEYTSRVSNYYKRASRKVQCGGGRDATTERPTCKPEDLGSSPGSVTFSLHSSVVTFYGVYEAGSYHVVYKWTLSRGSERHVPIIEEFCSSARLASTGASIRLGPGRVTCGYTSRVSNYYKRASRRVQCGGGRGATTERLPCKPEDLGSSPGSVTFSLHSSLNEVITRIRATRADNRRILQFCAPCIDGGVDPSGPWTCLITIREQVEEWNAVAAVARRQSVCLAIQRISVQARGWSLFR</sequence>
<comment type="caution">
    <text evidence="1">The sequence shown here is derived from an EMBL/GenBank/DDBJ whole genome shotgun (WGS) entry which is preliminary data.</text>
</comment>
<dbReference type="Proteomes" id="UP000215335">
    <property type="component" value="Unassembled WGS sequence"/>
</dbReference>
<gene>
    <name evidence="1" type="ORF">TSAR_008013</name>
</gene>
<dbReference type="AlphaFoldDB" id="A0A232FNX1"/>
<proteinExistence type="predicted"/>